<organism evidence="1 2">
    <name type="scientific">Trichonephila inaurata madagascariensis</name>
    <dbReference type="NCBI Taxonomy" id="2747483"/>
    <lineage>
        <taxon>Eukaryota</taxon>
        <taxon>Metazoa</taxon>
        <taxon>Ecdysozoa</taxon>
        <taxon>Arthropoda</taxon>
        <taxon>Chelicerata</taxon>
        <taxon>Arachnida</taxon>
        <taxon>Araneae</taxon>
        <taxon>Araneomorphae</taxon>
        <taxon>Entelegynae</taxon>
        <taxon>Araneoidea</taxon>
        <taxon>Nephilidae</taxon>
        <taxon>Trichonephila</taxon>
        <taxon>Trichonephila inaurata</taxon>
    </lineage>
</organism>
<keyword evidence="2" id="KW-1185">Reference proteome</keyword>
<gene>
    <name evidence="1" type="ORF">TNIN_433461</name>
</gene>
<comment type="caution">
    <text evidence="1">The sequence shown here is derived from an EMBL/GenBank/DDBJ whole genome shotgun (WGS) entry which is preliminary data.</text>
</comment>
<protein>
    <submittedName>
        <fullName evidence="1">Uncharacterized protein</fullName>
    </submittedName>
</protein>
<sequence>MRRYSSKVNPSSTQLMRFEFFGVQRTLSVETNTFCRRFRLHLMKIVIAVTHSLTNSTESYTCVLQCQSPLRRHADSLLLITFSVTVFG</sequence>
<evidence type="ECO:0000313" key="2">
    <source>
        <dbReference type="Proteomes" id="UP000886998"/>
    </source>
</evidence>
<accession>A0A8X7BZL1</accession>
<dbReference type="Proteomes" id="UP000886998">
    <property type="component" value="Unassembled WGS sequence"/>
</dbReference>
<proteinExistence type="predicted"/>
<dbReference type="AlphaFoldDB" id="A0A8X7BZL1"/>
<evidence type="ECO:0000313" key="1">
    <source>
        <dbReference type="EMBL" id="GFY51076.1"/>
    </source>
</evidence>
<dbReference type="EMBL" id="BMAV01007874">
    <property type="protein sequence ID" value="GFY51076.1"/>
    <property type="molecule type" value="Genomic_DNA"/>
</dbReference>
<name>A0A8X7BZL1_9ARAC</name>
<reference evidence="1" key="1">
    <citation type="submission" date="2020-08" db="EMBL/GenBank/DDBJ databases">
        <title>Multicomponent nature underlies the extraordinary mechanical properties of spider dragline silk.</title>
        <authorList>
            <person name="Kono N."/>
            <person name="Nakamura H."/>
            <person name="Mori M."/>
            <person name="Yoshida Y."/>
            <person name="Ohtoshi R."/>
            <person name="Malay A.D."/>
            <person name="Moran D.A.P."/>
            <person name="Tomita M."/>
            <person name="Numata K."/>
            <person name="Arakawa K."/>
        </authorList>
    </citation>
    <scope>NUCLEOTIDE SEQUENCE</scope>
</reference>